<accession>A0A806JY62</accession>
<reference evidence="4" key="1">
    <citation type="submission" date="2012-03" db="EMBL/GenBank/DDBJ databases">
        <title>Functional metagenomics reveals considerable lignocellulase gene clusters in the gut microbiome of a wood-feeding higher termite.</title>
        <authorList>
            <person name="Liu N."/>
        </authorList>
    </citation>
    <scope>NUCLEOTIDE SEQUENCE</scope>
</reference>
<dbReference type="PANTHER" id="PTHR44858:SF1">
    <property type="entry name" value="UDP-N-ACETYLGLUCOSAMINE--PEPTIDE N-ACETYLGLUCOSAMINYLTRANSFERASE SPINDLY-RELATED"/>
    <property type="match status" value="1"/>
</dbReference>
<evidence type="ECO:0000256" key="1">
    <source>
        <dbReference type="ARBA" id="ARBA00022737"/>
    </source>
</evidence>
<proteinExistence type="predicted"/>
<protein>
    <submittedName>
        <fullName evidence="4">Tetratricopeptide repeat family protein</fullName>
    </submittedName>
</protein>
<feature type="transmembrane region" description="Helical" evidence="3">
    <location>
        <begin position="325"/>
        <end position="343"/>
    </location>
</feature>
<dbReference type="SUPFAM" id="SSF48452">
    <property type="entry name" value="TPR-like"/>
    <property type="match status" value="1"/>
</dbReference>
<name>A0A806JY62_9BACT</name>
<dbReference type="EMBL" id="JQ844168">
    <property type="protein sequence ID" value="AGS51707.1"/>
    <property type="molecule type" value="Genomic_DNA"/>
</dbReference>
<keyword evidence="3" id="KW-1133">Transmembrane helix</keyword>
<dbReference type="SMART" id="SM00028">
    <property type="entry name" value="TPR"/>
    <property type="match status" value="2"/>
</dbReference>
<keyword evidence="2" id="KW-0802">TPR repeat</keyword>
<dbReference type="InterPro" id="IPR013105">
    <property type="entry name" value="TPR_2"/>
</dbReference>
<dbReference type="Gene3D" id="1.25.40.10">
    <property type="entry name" value="Tetratricopeptide repeat domain"/>
    <property type="match status" value="1"/>
</dbReference>
<keyword evidence="1" id="KW-0677">Repeat</keyword>
<dbReference type="InterPro" id="IPR011990">
    <property type="entry name" value="TPR-like_helical_dom_sf"/>
</dbReference>
<dbReference type="InterPro" id="IPR019734">
    <property type="entry name" value="TPR_rpt"/>
</dbReference>
<dbReference type="AlphaFoldDB" id="A0A806JY62"/>
<feature type="transmembrane region" description="Helical" evidence="3">
    <location>
        <begin position="296"/>
        <end position="316"/>
    </location>
</feature>
<keyword evidence="3" id="KW-0812">Transmembrane</keyword>
<dbReference type="Pfam" id="PF07719">
    <property type="entry name" value="TPR_2"/>
    <property type="match status" value="1"/>
</dbReference>
<dbReference type="InterPro" id="IPR050498">
    <property type="entry name" value="Ycf3"/>
</dbReference>
<organism evidence="4">
    <name type="scientific">uncultured bacterium contig00032</name>
    <dbReference type="NCBI Taxonomy" id="1181521"/>
    <lineage>
        <taxon>Bacteria</taxon>
        <taxon>environmental samples</taxon>
    </lineage>
</organism>
<dbReference type="PANTHER" id="PTHR44858">
    <property type="entry name" value="TETRATRICOPEPTIDE REPEAT PROTEIN 6"/>
    <property type="match status" value="1"/>
</dbReference>
<evidence type="ECO:0000256" key="3">
    <source>
        <dbReference type="SAM" id="Phobius"/>
    </source>
</evidence>
<feature type="transmembrane region" description="Helical" evidence="3">
    <location>
        <begin position="272"/>
        <end position="290"/>
    </location>
</feature>
<evidence type="ECO:0000256" key="2">
    <source>
        <dbReference type="ARBA" id="ARBA00022803"/>
    </source>
</evidence>
<evidence type="ECO:0000313" key="4">
    <source>
        <dbReference type="EMBL" id="AGS51707.1"/>
    </source>
</evidence>
<sequence length="387" mass="44337">MSYWVKAKDQDFVTNKKNCCDDFMVNENGQMYCNKYDLSIEMKPHFMTLFCKVYHVDVNSCCWVKSKCDAVLNEEKKKVNDMIKIFGEHIEENPNDPVNYKNRASMNAEIVNNMVFQMKNNPNWEKALNEHCGKEIMECADKAIKDLTKIIEELNPNDAEAYAERGSIYISINQLKEAHDNFNKALDIDPQCKQVFIYRGAYYNDNKEYEKAITELEQGLKYHPNDDGLLTILNIAKNAQAEEYAKRRRQEEAAERERIEEQKDKRRKIGRGISVLLALFVAVMTFIAFISSDAGIVTTVIITIIYSIPFIVIFFADEDSTAKKIIFLCIAVGLNLLLLWIGFRESGNTEEIMTESENGSIREIVALIGIVICNLASCTTAVIFPKK</sequence>
<feature type="transmembrane region" description="Helical" evidence="3">
    <location>
        <begin position="363"/>
        <end position="384"/>
    </location>
</feature>
<keyword evidence="3" id="KW-0472">Membrane</keyword>